<feature type="transmembrane region" description="Helical" evidence="5">
    <location>
        <begin position="420"/>
        <end position="439"/>
    </location>
</feature>
<comment type="subcellular location">
    <subcellularLocation>
        <location evidence="1">Cell membrane</location>
        <topology evidence="1">Multi-pass membrane protein</topology>
    </subcellularLocation>
</comment>
<dbReference type="InterPro" id="IPR020846">
    <property type="entry name" value="MFS_dom"/>
</dbReference>
<dbReference type="Proteomes" id="UP001596524">
    <property type="component" value="Unassembled WGS sequence"/>
</dbReference>
<evidence type="ECO:0000256" key="1">
    <source>
        <dbReference type="ARBA" id="ARBA00004651"/>
    </source>
</evidence>
<keyword evidence="3 5" id="KW-1133">Transmembrane helix</keyword>
<dbReference type="RefSeq" id="WP_255890819.1">
    <property type="nucleotide sequence ID" value="NZ_JAFMZM010000003.1"/>
</dbReference>
<proteinExistence type="predicted"/>
<feature type="transmembrane region" description="Helical" evidence="5">
    <location>
        <begin position="239"/>
        <end position="258"/>
    </location>
</feature>
<comment type="caution">
    <text evidence="7">The sequence shown here is derived from an EMBL/GenBank/DDBJ whole genome shotgun (WGS) entry which is preliminary data.</text>
</comment>
<dbReference type="PROSITE" id="PS50850">
    <property type="entry name" value="MFS"/>
    <property type="match status" value="1"/>
</dbReference>
<sequence length="491" mass="51091">MSTHTGSPTSHTAARGLATIVGFLVLVEFASGILQGYYTPIYPQIAEHLSISEGDINWFEAAQLIVSALCIPLLARLGDLVGHKRVLLISTAVTALGSWWLAFAPTFTTFLIGWAIQGAYVVWLPLEIAIIHRRTRDSGRQELLTRRGAGILVGSLELAVIIGAVASGLLVETMDMNLLLALPAVVVTAVFFVILAGIEQVPGDDTGGIDWAGLALVTASLGVLMGGLVWLRLDGAGSLRGWSTILLACAVFVVFWRFEQRHPEPIVDVRLLSSPAQWPVQVTAFLFGIPVLGGQIPLSTYAQADPAERGYGLGADPAFMSTLIGLYVVTLAIGAFTLPLTTRLLGGVRRALVVACALVGVGYLLWLPFHDHTWQALINMAVAGLGSGALVAALPAAAAAAAPPERTGIATGMTNGTKTVGGAIASAIFAIALTATGSLDATAEKVAPLSGYLTVWAVCAGAAFLAALALMAAPRHTFSDAAPPEVPEPVA</sequence>
<evidence type="ECO:0000313" key="7">
    <source>
        <dbReference type="EMBL" id="MFC7359932.1"/>
    </source>
</evidence>
<feature type="transmembrane region" description="Helical" evidence="5">
    <location>
        <begin position="376"/>
        <end position="399"/>
    </location>
</feature>
<feature type="transmembrane region" description="Helical" evidence="5">
    <location>
        <begin position="210"/>
        <end position="233"/>
    </location>
</feature>
<accession>A0ABW2MY29</accession>
<keyword evidence="8" id="KW-1185">Reference proteome</keyword>
<feature type="transmembrane region" description="Helical" evidence="5">
    <location>
        <begin position="110"/>
        <end position="130"/>
    </location>
</feature>
<dbReference type="Gene3D" id="1.20.1720.10">
    <property type="entry name" value="Multidrug resistance protein D"/>
    <property type="match status" value="1"/>
</dbReference>
<dbReference type="PANTHER" id="PTHR42718">
    <property type="entry name" value="MAJOR FACILITATOR SUPERFAMILY MULTIDRUG TRANSPORTER MFSC"/>
    <property type="match status" value="1"/>
</dbReference>
<dbReference type="SUPFAM" id="SSF103473">
    <property type="entry name" value="MFS general substrate transporter"/>
    <property type="match status" value="1"/>
</dbReference>
<name>A0ABW2MY29_9ACTN</name>
<dbReference type="EMBL" id="JBHTCH010000005">
    <property type="protein sequence ID" value="MFC7359932.1"/>
    <property type="molecule type" value="Genomic_DNA"/>
</dbReference>
<feature type="domain" description="Major facilitator superfamily (MFS) profile" evidence="6">
    <location>
        <begin position="20"/>
        <end position="475"/>
    </location>
</feature>
<keyword evidence="2 5" id="KW-0812">Transmembrane</keyword>
<dbReference type="Pfam" id="PF07690">
    <property type="entry name" value="MFS_1"/>
    <property type="match status" value="2"/>
</dbReference>
<dbReference type="Gene3D" id="1.20.1250.20">
    <property type="entry name" value="MFS general substrate transporter like domains"/>
    <property type="match status" value="1"/>
</dbReference>
<reference evidence="8" key="1">
    <citation type="journal article" date="2019" name="Int. J. Syst. Evol. Microbiol.">
        <title>The Global Catalogue of Microorganisms (GCM) 10K type strain sequencing project: providing services to taxonomists for standard genome sequencing and annotation.</title>
        <authorList>
            <consortium name="The Broad Institute Genomics Platform"/>
            <consortium name="The Broad Institute Genome Sequencing Center for Infectious Disease"/>
            <person name="Wu L."/>
            <person name="Ma J."/>
        </authorList>
    </citation>
    <scope>NUCLEOTIDE SEQUENCE [LARGE SCALE GENOMIC DNA]</scope>
    <source>
        <strain evidence="8">FCH27</strain>
    </source>
</reference>
<evidence type="ECO:0000256" key="5">
    <source>
        <dbReference type="SAM" id="Phobius"/>
    </source>
</evidence>
<evidence type="ECO:0000256" key="4">
    <source>
        <dbReference type="ARBA" id="ARBA00023136"/>
    </source>
</evidence>
<dbReference type="PANTHER" id="PTHR42718:SF49">
    <property type="entry name" value="EXPORT PROTEIN"/>
    <property type="match status" value="1"/>
</dbReference>
<feature type="transmembrane region" description="Helical" evidence="5">
    <location>
        <begin position="352"/>
        <end position="370"/>
    </location>
</feature>
<dbReference type="InterPro" id="IPR011701">
    <property type="entry name" value="MFS"/>
</dbReference>
<protein>
    <submittedName>
        <fullName evidence="7">MFS transporter</fullName>
    </submittedName>
</protein>
<evidence type="ECO:0000256" key="2">
    <source>
        <dbReference type="ARBA" id="ARBA00022692"/>
    </source>
</evidence>
<dbReference type="InterPro" id="IPR036259">
    <property type="entry name" value="MFS_trans_sf"/>
</dbReference>
<feature type="transmembrane region" description="Helical" evidence="5">
    <location>
        <begin position="177"/>
        <end position="198"/>
    </location>
</feature>
<evidence type="ECO:0000256" key="3">
    <source>
        <dbReference type="ARBA" id="ARBA00022989"/>
    </source>
</evidence>
<feature type="transmembrane region" description="Helical" evidence="5">
    <location>
        <begin position="278"/>
        <end position="298"/>
    </location>
</feature>
<feature type="transmembrane region" description="Helical" evidence="5">
    <location>
        <begin position="451"/>
        <end position="473"/>
    </location>
</feature>
<feature type="transmembrane region" description="Helical" evidence="5">
    <location>
        <begin position="318"/>
        <end position="340"/>
    </location>
</feature>
<keyword evidence="4 5" id="KW-0472">Membrane</keyword>
<feature type="transmembrane region" description="Helical" evidence="5">
    <location>
        <begin position="151"/>
        <end position="171"/>
    </location>
</feature>
<evidence type="ECO:0000259" key="6">
    <source>
        <dbReference type="PROSITE" id="PS50850"/>
    </source>
</evidence>
<evidence type="ECO:0000313" key="8">
    <source>
        <dbReference type="Proteomes" id="UP001596524"/>
    </source>
</evidence>
<organism evidence="7 8">
    <name type="scientific">Nocardioides astragali</name>
    <dbReference type="NCBI Taxonomy" id="1776736"/>
    <lineage>
        <taxon>Bacteria</taxon>
        <taxon>Bacillati</taxon>
        <taxon>Actinomycetota</taxon>
        <taxon>Actinomycetes</taxon>
        <taxon>Propionibacteriales</taxon>
        <taxon>Nocardioidaceae</taxon>
        <taxon>Nocardioides</taxon>
    </lineage>
</organism>
<feature type="transmembrane region" description="Helical" evidence="5">
    <location>
        <begin position="86"/>
        <end position="104"/>
    </location>
</feature>
<feature type="transmembrane region" description="Helical" evidence="5">
    <location>
        <begin position="12"/>
        <end position="38"/>
    </location>
</feature>
<gene>
    <name evidence="7" type="ORF">ACFQO6_06585</name>
</gene>